<dbReference type="EMBL" id="QOUI01000007">
    <property type="protein sequence ID" value="RCK69037.1"/>
    <property type="molecule type" value="Genomic_DNA"/>
</dbReference>
<dbReference type="AlphaFoldDB" id="A0A367YTF8"/>
<organism evidence="1 2">
    <name type="scientific">Desertihabitans brevis</name>
    <dbReference type="NCBI Taxonomy" id="2268447"/>
    <lineage>
        <taxon>Bacteria</taxon>
        <taxon>Bacillati</taxon>
        <taxon>Actinomycetota</taxon>
        <taxon>Actinomycetes</taxon>
        <taxon>Propionibacteriales</taxon>
        <taxon>Propionibacteriaceae</taxon>
        <taxon>Desertihabitans</taxon>
    </lineage>
</organism>
<keyword evidence="2" id="KW-1185">Reference proteome</keyword>
<name>A0A367YTF8_9ACTN</name>
<accession>A0A367YTF8</accession>
<comment type="caution">
    <text evidence="1">The sequence shown here is derived from an EMBL/GenBank/DDBJ whole genome shotgun (WGS) entry which is preliminary data.</text>
</comment>
<proteinExistence type="predicted"/>
<dbReference type="Proteomes" id="UP000252770">
    <property type="component" value="Unassembled WGS sequence"/>
</dbReference>
<reference evidence="1 2" key="1">
    <citation type="submission" date="2018-07" db="EMBL/GenBank/DDBJ databases">
        <title>Desertimonas flava gen. nov. sp. nov.</title>
        <authorList>
            <person name="Liu S."/>
        </authorList>
    </citation>
    <scope>NUCLEOTIDE SEQUENCE [LARGE SCALE GENOMIC DNA]</scope>
    <source>
        <strain evidence="1 2">16Sb5-5</strain>
    </source>
</reference>
<protein>
    <submittedName>
        <fullName evidence="1">Uncharacterized protein</fullName>
    </submittedName>
</protein>
<gene>
    <name evidence="1" type="ORF">DT076_11785</name>
</gene>
<dbReference type="RefSeq" id="WP_114126893.1">
    <property type="nucleotide sequence ID" value="NZ_QOUI01000007.1"/>
</dbReference>
<sequence length="460" mass="48740">MRPAPSRAHWGALEVTADDGGITLVRAGETLLRCTLRPDGAPARGVEVEPDEITLTGAGAGLRWTVRHTFTDAWHTRVVLAAERDHRVDRLRWQLDGPAPQWHFPAGEIGFTAVLGLADDVLVTRPGPGSLGDDADLGPVALRAGERRVLRLRTRWESLAELVGALPVWLPPLELELDDVLELEHPDAALVEHPAERTSPWSEQWPVTLSGPEGEVWLRPCRADTVDAAVGHRAAALLAGAPRRQDVPRLGSAAEALLVSRGEPGAEAEEAVAAVLAGAGSSPTPWHVLLAVEHARRTGEPSWLATAEQWLDDLALQPGAAVAAVSLLVAVAGAGGQPVAPGAALARWLPQATGPLALELEALGGRLSEASRRTALTLAQQLGAGLPGLPLPTDDLTAAHRLALLAWLPDAETRRLEQHLAPTSTLPELRQRAERRLLASRGEELSTEALCLLSTAASPS</sequence>
<evidence type="ECO:0000313" key="2">
    <source>
        <dbReference type="Proteomes" id="UP000252770"/>
    </source>
</evidence>
<evidence type="ECO:0000313" key="1">
    <source>
        <dbReference type="EMBL" id="RCK69037.1"/>
    </source>
</evidence>